<organism evidence="1 2">
    <name type="scientific">Dendrolimus kikuchii</name>
    <dbReference type="NCBI Taxonomy" id="765133"/>
    <lineage>
        <taxon>Eukaryota</taxon>
        <taxon>Metazoa</taxon>
        <taxon>Ecdysozoa</taxon>
        <taxon>Arthropoda</taxon>
        <taxon>Hexapoda</taxon>
        <taxon>Insecta</taxon>
        <taxon>Pterygota</taxon>
        <taxon>Neoptera</taxon>
        <taxon>Endopterygota</taxon>
        <taxon>Lepidoptera</taxon>
        <taxon>Glossata</taxon>
        <taxon>Ditrysia</taxon>
        <taxon>Bombycoidea</taxon>
        <taxon>Lasiocampidae</taxon>
        <taxon>Dendrolimus</taxon>
    </lineage>
</organism>
<sequence>MTTVTVAQGKLRGGEAKTPSGYDYYEFLEIPYAKPPIGDLRFKNPQYPESWEGERDATSYHNENIACQVDFQNGKLSGSEDCLYLNIFTPKVKTKSTLLPVMVYIHGGGFIYGSGTKKSECGPDYLIENEVVVVTINYRLGVLGFLSLDIMEAPGNMGLKDQVKALEWIQKNIENFGGDKNNVTIFGISAGSASVEYLMLSPLAKGLFHKAILQSGSALNDWAINFEYKQLLYQLLKELIYKGSTDDNQAIRAFLLKTPVLNLMGAAFQATETFTTKRIFFGFVPTIEKDFGKGDTFLSELPHKLLKEGRFNNVPVIRGFCDLEGAIMNMMKPFAVKELLDKKDFAGHWAYEFNAADKDKYNKKITTEYLDTIKSNDDFDKFATDFFGDLHFVAGIALSARLASSKNTPIYMYLFTFEGNLNATKALFGVMRKGASHGDDLGYLLRHTAMDFKILTESDIIARNRMTRMWTNFAKTCNPTPSKTEEIPVEWPVYTKESPLYLHFDQDLTIISEYQPKKLDIFEEIYEKYEK</sequence>
<protein>
    <submittedName>
        <fullName evidence="1">Uncharacterized protein</fullName>
    </submittedName>
</protein>
<dbReference type="Proteomes" id="UP000824533">
    <property type="component" value="Linkage Group LG10"/>
</dbReference>
<comment type="caution">
    <text evidence="1">The sequence shown here is derived from an EMBL/GenBank/DDBJ whole genome shotgun (WGS) entry which is preliminary data.</text>
</comment>
<evidence type="ECO:0000313" key="1">
    <source>
        <dbReference type="EMBL" id="KAJ0178415.1"/>
    </source>
</evidence>
<name>A0ACC1D3S3_9NEOP</name>
<evidence type="ECO:0000313" key="2">
    <source>
        <dbReference type="Proteomes" id="UP000824533"/>
    </source>
</evidence>
<accession>A0ACC1D3S3</accession>
<proteinExistence type="predicted"/>
<gene>
    <name evidence="1" type="ORF">K1T71_006238</name>
</gene>
<reference evidence="1 2" key="1">
    <citation type="journal article" date="2021" name="Front. Genet.">
        <title>Chromosome-Level Genome Assembly Reveals Significant Gene Expansion in the Toll and IMD Signaling Pathways of Dendrolimus kikuchii.</title>
        <authorList>
            <person name="Zhou J."/>
            <person name="Wu P."/>
            <person name="Xiong Z."/>
            <person name="Liu N."/>
            <person name="Zhao N."/>
            <person name="Ji M."/>
            <person name="Qiu Y."/>
            <person name="Yang B."/>
        </authorList>
    </citation>
    <scope>NUCLEOTIDE SEQUENCE [LARGE SCALE GENOMIC DNA]</scope>
    <source>
        <strain evidence="1">Ann1</strain>
    </source>
</reference>
<dbReference type="EMBL" id="CM034396">
    <property type="protein sequence ID" value="KAJ0178415.1"/>
    <property type="molecule type" value="Genomic_DNA"/>
</dbReference>
<keyword evidence="2" id="KW-1185">Reference proteome</keyword>